<keyword evidence="4" id="KW-0508">mRNA splicing</keyword>
<sequence>MIPCSELLFFDTFSHESPPEEELNLDLVQFPSPVVVDEVRVIPLGARVQANFPGGVRLGATNPTKFDLEFFVNDLTKPGSSTFESLGKTLVELAFEYVRPLDVCIEKTGLCEGWF</sequence>
<protein>
    <submittedName>
        <fullName evidence="7">VIRMA</fullName>
    </submittedName>
</protein>
<dbReference type="InterPro" id="IPR031801">
    <property type="entry name" value="VIR_N"/>
</dbReference>
<evidence type="ECO:0000259" key="6">
    <source>
        <dbReference type="Pfam" id="PF15912"/>
    </source>
</evidence>
<evidence type="ECO:0000256" key="5">
    <source>
        <dbReference type="ARBA" id="ARBA00023242"/>
    </source>
</evidence>
<evidence type="ECO:0000256" key="4">
    <source>
        <dbReference type="ARBA" id="ARBA00023187"/>
    </source>
</evidence>
<dbReference type="InterPro" id="IPR026736">
    <property type="entry name" value="Virilizer"/>
</dbReference>
<comment type="subcellular location">
    <subcellularLocation>
        <location evidence="1">Nucleus</location>
    </subcellularLocation>
</comment>
<dbReference type="GO" id="GO:0006397">
    <property type="term" value="P:mRNA processing"/>
    <property type="evidence" value="ECO:0007669"/>
    <property type="project" value="UniProtKB-KW"/>
</dbReference>
<evidence type="ECO:0000256" key="1">
    <source>
        <dbReference type="ARBA" id="ARBA00004123"/>
    </source>
</evidence>
<comment type="similarity">
    <text evidence="2">Belongs to the vir family.</text>
</comment>
<gene>
    <name evidence="7" type="ORF">LSAA_11478</name>
</gene>
<name>A0A7R8D1R6_LEPSM</name>
<dbReference type="GO" id="GO:0003723">
    <property type="term" value="F:RNA binding"/>
    <property type="evidence" value="ECO:0007669"/>
    <property type="project" value="TreeGrafter"/>
</dbReference>
<proteinExistence type="inferred from homology"/>
<dbReference type="GO" id="GO:0005634">
    <property type="term" value="C:nucleus"/>
    <property type="evidence" value="ECO:0007669"/>
    <property type="project" value="UniProtKB-SubCell"/>
</dbReference>
<evidence type="ECO:0000256" key="3">
    <source>
        <dbReference type="ARBA" id="ARBA00022664"/>
    </source>
</evidence>
<keyword evidence="3" id="KW-0507">mRNA processing</keyword>
<feature type="domain" description="Virilizer N-terminal" evidence="6">
    <location>
        <begin position="5"/>
        <end position="88"/>
    </location>
</feature>
<dbReference type="GO" id="GO:0008380">
    <property type="term" value="P:RNA splicing"/>
    <property type="evidence" value="ECO:0007669"/>
    <property type="project" value="UniProtKB-KW"/>
</dbReference>
<dbReference type="PANTHER" id="PTHR23185:SF0">
    <property type="entry name" value="PROTEIN VIRILIZER HOMOLOG"/>
    <property type="match status" value="1"/>
</dbReference>
<organism evidence="7 8">
    <name type="scientific">Lepeophtheirus salmonis</name>
    <name type="common">Salmon louse</name>
    <name type="synonym">Caligus salmonis</name>
    <dbReference type="NCBI Taxonomy" id="72036"/>
    <lineage>
        <taxon>Eukaryota</taxon>
        <taxon>Metazoa</taxon>
        <taxon>Ecdysozoa</taxon>
        <taxon>Arthropoda</taxon>
        <taxon>Crustacea</taxon>
        <taxon>Multicrustacea</taxon>
        <taxon>Hexanauplia</taxon>
        <taxon>Copepoda</taxon>
        <taxon>Siphonostomatoida</taxon>
        <taxon>Caligidae</taxon>
        <taxon>Lepeophtheirus</taxon>
    </lineage>
</organism>
<keyword evidence="8" id="KW-1185">Reference proteome</keyword>
<accession>A0A7R8D1R6</accession>
<dbReference type="Proteomes" id="UP000675881">
    <property type="component" value="Chromosome 6"/>
</dbReference>
<dbReference type="AlphaFoldDB" id="A0A7R8D1R6"/>
<reference evidence="7" key="1">
    <citation type="submission" date="2021-02" db="EMBL/GenBank/DDBJ databases">
        <authorList>
            <person name="Bekaert M."/>
        </authorList>
    </citation>
    <scope>NUCLEOTIDE SEQUENCE</scope>
    <source>
        <strain evidence="7">IoA-00</strain>
    </source>
</reference>
<dbReference type="EMBL" id="HG994585">
    <property type="protein sequence ID" value="CAF2970961.1"/>
    <property type="molecule type" value="Genomic_DNA"/>
</dbReference>
<dbReference type="Pfam" id="PF15912">
    <property type="entry name" value="VIR_N"/>
    <property type="match status" value="1"/>
</dbReference>
<evidence type="ECO:0000313" key="8">
    <source>
        <dbReference type="Proteomes" id="UP000675881"/>
    </source>
</evidence>
<dbReference type="OrthoDB" id="2011702at2759"/>
<evidence type="ECO:0000313" key="7">
    <source>
        <dbReference type="EMBL" id="CAF2970961.1"/>
    </source>
</evidence>
<evidence type="ECO:0000256" key="2">
    <source>
        <dbReference type="ARBA" id="ARBA00008371"/>
    </source>
</evidence>
<dbReference type="GO" id="GO:0036396">
    <property type="term" value="C:RNA N6-methyladenosine methyltransferase complex"/>
    <property type="evidence" value="ECO:0007669"/>
    <property type="project" value="TreeGrafter"/>
</dbReference>
<keyword evidence="5" id="KW-0539">Nucleus</keyword>
<dbReference type="PANTHER" id="PTHR23185">
    <property type="entry name" value="PROTEIN VIRILIZER HOMOLOG"/>
    <property type="match status" value="1"/>
</dbReference>